<dbReference type="Pfam" id="PF14234">
    <property type="entry name" value="DUF4336"/>
    <property type="match status" value="1"/>
</dbReference>
<reference evidence="2" key="1">
    <citation type="journal article" date="2019" name="Int. J. Syst. Evol. Microbiol.">
        <title>The Global Catalogue of Microorganisms (GCM) 10K type strain sequencing project: providing services to taxonomists for standard genome sequencing and annotation.</title>
        <authorList>
            <consortium name="The Broad Institute Genomics Platform"/>
            <consortium name="The Broad Institute Genome Sequencing Center for Infectious Disease"/>
            <person name="Wu L."/>
            <person name="Ma J."/>
        </authorList>
    </citation>
    <scope>NUCLEOTIDE SEQUENCE [LARGE SCALE GENOMIC DNA]</scope>
    <source>
        <strain evidence="2">JCM 17066</strain>
    </source>
</reference>
<dbReference type="RefSeq" id="WP_378997715.1">
    <property type="nucleotide sequence ID" value="NZ_JBHSMT010000014.1"/>
</dbReference>
<evidence type="ECO:0000313" key="1">
    <source>
        <dbReference type="EMBL" id="MFC5474593.1"/>
    </source>
</evidence>
<sequence>MTVVRLKNGGLWIHSPVPLSAEIHSQLSALGQVQFVVAPNKTHHLFVSKYLAAFPQARLFGAPGLLAKRPDLAGMHELTRTIEPEWREDLDQVFLTVSRLAMRPCGCTKRRARLSSPTCVSCGSAIWHLRPRFLHA</sequence>
<name>A0ABW0MC37_9BURK</name>
<gene>
    <name evidence="1" type="ORF">ACFPM8_11555</name>
</gene>
<dbReference type="Proteomes" id="UP001596045">
    <property type="component" value="Unassembled WGS sequence"/>
</dbReference>
<accession>A0ABW0MC37</accession>
<dbReference type="PANTHER" id="PTHR33835">
    <property type="entry name" value="YALI0C07656P"/>
    <property type="match status" value="1"/>
</dbReference>
<organism evidence="1 2">
    <name type="scientific">Paraherbaspirillum soli</name>
    <dbReference type="NCBI Taxonomy" id="631222"/>
    <lineage>
        <taxon>Bacteria</taxon>
        <taxon>Pseudomonadati</taxon>
        <taxon>Pseudomonadota</taxon>
        <taxon>Betaproteobacteria</taxon>
        <taxon>Burkholderiales</taxon>
        <taxon>Oxalobacteraceae</taxon>
        <taxon>Paraherbaspirillum</taxon>
    </lineage>
</organism>
<dbReference type="EMBL" id="JBHSMT010000014">
    <property type="protein sequence ID" value="MFC5474593.1"/>
    <property type="molecule type" value="Genomic_DNA"/>
</dbReference>
<dbReference type="InterPro" id="IPR025638">
    <property type="entry name" value="DUF4336"/>
</dbReference>
<dbReference type="PANTHER" id="PTHR33835:SF1">
    <property type="entry name" value="METALLO-BETA-LACTAMASE DOMAIN-CONTAINING PROTEIN"/>
    <property type="match status" value="1"/>
</dbReference>
<keyword evidence="2" id="KW-1185">Reference proteome</keyword>
<comment type="caution">
    <text evidence="1">The sequence shown here is derived from an EMBL/GenBank/DDBJ whole genome shotgun (WGS) entry which is preliminary data.</text>
</comment>
<protein>
    <submittedName>
        <fullName evidence="1">DUF4336 domain-containing protein</fullName>
    </submittedName>
</protein>
<proteinExistence type="predicted"/>
<evidence type="ECO:0000313" key="2">
    <source>
        <dbReference type="Proteomes" id="UP001596045"/>
    </source>
</evidence>